<feature type="domain" description="Reverse transcriptase" evidence="3">
    <location>
        <begin position="771"/>
        <end position="1052"/>
    </location>
</feature>
<feature type="region of interest" description="Disordered" evidence="2">
    <location>
        <begin position="227"/>
        <end position="270"/>
    </location>
</feature>
<dbReference type="InterPro" id="IPR000504">
    <property type="entry name" value="RRM_dom"/>
</dbReference>
<dbReference type="PANTHER" id="PTHR33116">
    <property type="entry name" value="REVERSE TRANSCRIPTASE ZINC-BINDING DOMAIN-CONTAINING PROTEIN-RELATED-RELATED"/>
    <property type="match status" value="1"/>
</dbReference>
<evidence type="ECO:0000256" key="2">
    <source>
        <dbReference type="SAM" id="MobiDB-lite"/>
    </source>
</evidence>
<keyword evidence="1" id="KW-0175">Coiled coil</keyword>
<sequence>MQKLGLYDKGLCKQAIPYFFTNFPEEWSYADMWRTFLKFGRVYDIYSPNKKSRSGGRFGFVRFLNVNDKRELERQLDQIWIGDQKLWVNIPRYDDEKKEEKKGRNEQTMAPKFQSRSYVEVLQGHGARTKEGVSKEEFKVDQTRRHGRGEIRNSEESEQWGGKMVLLDCEDKEELKDLVEMATDWLGQWFQEVRPWIPNLVAQESDSEDHESWSLGIDTDAIEEGFEKTQEPGEVSSTDAGKEDDEVASGRGKNKKKSQSQDRQNEEKSDEAIVDSLLKIQNSKFKSRSRKYREAGCDVGAWGRGKADRAYLEEEEKEKPLLQITVLQRCRCCCGKPEKELPRKETNSRKGRKGNTGTHLETKLENVDRSICRRVWGTNDFDWVAKASNGRSGGLLCVWNSKVFRKKGVVEGENYLGVCRLWGEEDTLVYIINICSPCLLMGKRALWEELQRLIASKGGKWCLAGDFNAVRKVERAGSREITREMREFDDFIQNTGLIDLPLARRKYNWYNSNGQYMSRIDRFLMSEEWILNWSDVKQGGLSRSVSDHCPILLKNESIEWGPKPFKFFNAWLDQPGCKEIITEVWNTTKVTGWNGYILKEKLKRTKNKLKEWSRNAISEVDRKVKEAEKEIATIDEKGEKGQLSPQDVEQRKNCFLELWKNIKIKESMWQQKSRKMWLKEGDANTKYFHTCVKGRCRRNEILSIHIKGDQHTGVAEIKEKVAKYFEELFTEEKWERPKLDGIRFNKISEANNDILTTTFSEEEIKEAIWECESSKSPGPDGFNFRFVKAMWEDIKADIVGFVQEFHKPISLIGVMYKILAKLLANRLRKVIHKVIGEQQMAFIRGRQLAEGVVIANEVIDEAKRNKKKSFLFKVNFEKAYDKVCWGFINYMMLRMGFCETWRRWIQECLRSSSVSIIVNGSPTRQFTVTKGIRQGDSLSPFLFLIVAEGLNGMVTAAIEKKLYKGVTMGSGEVMVSHLQFADDIIFFGEATEENIWAIKCIVRSFELVSGLKINYTSQLMGVNLEEGWKEKMACRLYCKGEDLPFKYLGIPIGGNHRKIAMWQPLVESVKSKLAPWKGRHLSFRGRITLINSVLSSLPMFLMSVYLLPKGILYSIDKIRKSFLWGGEGEGKKINWVKWDKVCKSMV</sequence>
<dbReference type="GO" id="GO:0003824">
    <property type="term" value="F:catalytic activity"/>
    <property type="evidence" value="ECO:0007669"/>
    <property type="project" value="InterPro"/>
</dbReference>
<evidence type="ECO:0000313" key="4">
    <source>
        <dbReference type="EMBL" id="GKV48207.1"/>
    </source>
</evidence>
<dbReference type="Pfam" id="PF00078">
    <property type="entry name" value="RVT_1"/>
    <property type="match status" value="1"/>
</dbReference>
<comment type="caution">
    <text evidence="4">The sequence shown here is derived from an EMBL/GenBank/DDBJ whole genome shotgun (WGS) entry which is preliminary data.</text>
</comment>
<protein>
    <recommendedName>
        <fullName evidence="3">Reverse transcriptase domain-containing protein</fullName>
    </recommendedName>
</protein>
<name>A0AAV5MIB0_9ROSI</name>
<dbReference type="InterPro" id="IPR012677">
    <property type="entry name" value="Nucleotide-bd_a/b_plait_sf"/>
</dbReference>
<organism evidence="4 5">
    <name type="scientific">Rubroshorea leprosula</name>
    <dbReference type="NCBI Taxonomy" id="152421"/>
    <lineage>
        <taxon>Eukaryota</taxon>
        <taxon>Viridiplantae</taxon>
        <taxon>Streptophyta</taxon>
        <taxon>Embryophyta</taxon>
        <taxon>Tracheophyta</taxon>
        <taxon>Spermatophyta</taxon>
        <taxon>Magnoliopsida</taxon>
        <taxon>eudicotyledons</taxon>
        <taxon>Gunneridae</taxon>
        <taxon>Pentapetalae</taxon>
        <taxon>rosids</taxon>
        <taxon>malvids</taxon>
        <taxon>Malvales</taxon>
        <taxon>Dipterocarpaceae</taxon>
        <taxon>Rubroshorea</taxon>
    </lineage>
</organism>
<proteinExistence type="predicted"/>
<dbReference type="AlphaFoldDB" id="A0AAV5MIB0"/>
<dbReference type="InterPro" id="IPR005135">
    <property type="entry name" value="Endo/exonuclease/phosphatase"/>
</dbReference>
<accession>A0AAV5MIB0</accession>
<feature type="coiled-coil region" evidence="1">
    <location>
        <begin position="610"/>
        <end position="637"/>
    </location>
</feature>
<dbReference type="SUPFAM" id="SSF56672">
    <property type="entry name" value="DNA/RNA polymerases"/>
    <property type="match status" value="1"/>
</dbReference>
<feature type="region of interest" description="Disordered" evidence="2">
    <location>
        <begin position="340"/>
        <end position="359"/>
    </location>
</feature>
<evidence type="ECO:0000313" key="5">
    <source>
        <dbReference type="Proteomes" id="UP001054252"/>
    </source>
</evidence>
<dbReference type="GO" id="GO:0003723">
    <property type="term" value="F:RNA binding"/>
    <property type="evidence" value="ECO:0007669"/>
    <property type="project" value="InterPro"/>
</dbReference>
<dbReference type="Pfam" id="PF03372">
    <property type="entry name" value="Exo_endo_phos"/>
    <property type="match status" value="1"/>
</dbReference>
<dbReference type="SUPFAM" id="SSF54928">
    <property type="entry name" value="RNA-binding domain, RBD"/>
    <property type="match status" value="1"/>
</dbReference>
<feature type="compositionally biased region" description="Basic and acidic residues" evidence="2">
    <location>
        <begin position="259"/>
        <end position="270"/>
    </location>
</feature>
<dbReference type="Proteomes" id="UP001054252">
    <property type="component" value="Unassembled WGS sequence"/>
</dbReference>
<dbReference type="PROSITE" id="PS50878">
    <property type="entry name" value="RT_POL"/>
    <property type="match status" value="1"/>
</dbReference>
<dbReference type="InterPro" id="IPR043502">
    <property type="entry name" value="DNA/RNA_pol_sf"/>
</dbReference>
<dbReference type="SUPFAM" id="SSF56219">
    <property type="entry name" value="DNase I-like"/>
    <property type="match status" value="1"/>
</dbReference>
<evidence type="ECO:0000259" key="3">
    <source>
        <dbReference type="PROSITE" id="PS50878"/>
    </source>
</evidence>
<dbReference type="Pfam" id="PF00076">
    <property type="entry name" value="RRM_1"/>
    <property type="match status" value="1"/>
</dbReference>
<gene>
    <name evidence="4" type="ORF">SLEP1_g55033</name>
</gene>
<dbReference type="Gene3D" id="3.30.70.330">
    <property type="match status" value="1"/>
</dbReference>
<dbReference type="InterPro" id="IPR000477">
    <property type="entry name" value="RT_dom"/>
</dbReference>
<dbReference type="PANTHER" id="PTHR33116:SF78">
    <property type="entry name" value="OS12G0587133 PROTEIN"/>
    <property type="match status" value="1"/>
</dbReference>
<keyword evidence="5" id="KW-1185">Reference proteome</keyword>
<dbReference type="CDD" id="cd01650">
    <property type="entry name" value="RT_nLTR_like"/>
    <property type="match status" value="1"/>
</dbReference>
<dbReference type="EMBL" id="BPVZ01000249">
    <property type="protein sequence ID" value="GKV48207.1"/>
    <property type="molecule type" value="Genomic_DNA"/>
</dbReference>
<dbReference type="InterPro" id="IPR035979">
    <property type="entry name" value="RBD_domain_sf"/>
</dbReference>
<evidence type="ECO:0000256" key="1">
    <source>
        <dbReference type="SAM" id="Coils"/>
    </source>
</evidence>
<reference evidence="4 5" key="1">
    <citation type="journal article" date="2021" name="Commun. Biol.">
        <title>The genome of Shorea leprosula (Dipterocarpaceae) highlights the ecological relevance of drought in aseasonal tropical rainforests.</title>
        <authorList>
            <person name="Ng K.K.S."/>
            <person name="Kobayashi M.J."/>
            <person name="Fawcett J.A."/>
            <person name="Hatakeyama M."/>
            <person name="Paape T."/>
            <person name="Ng C.H."/>
            <person name="Ang C.C."/>
            <person name="Tnah L.H."/>
            <person name="Lee C.T."/>
            <person name="Nishiyama T."/>
            <person name="Sese J."/>
            <person name="O'Brien M.J."/>
            <person name="Copetti D."/>
            <person name="Mohd Noor M.I."/>
            <person name="Ong R.C."/>
            <person name="Putra M."/>
            <person name="Sireger I.Z."/>
            <person name="Indrioko S."/>
            <person name="Kosugi Y."/>
            <person name="Izuno A."/>
            <person name="Isagi Y."/>
            <person name="Lee S.L."/>
            <person name="Shimizu K.K."/>
        </authorList>
    </citation>
    <scope>NUCLEOTIDE SEQUENCE [LARGE SCALE GENOMIC DNA]</scope>
    <source>
        <strain evidence="4">214</strain>
    </source>
</reference>
<dbReference type="Gene3D" id="3.60.10.10">
    <property type="entry name" value="Endonuclease/exonuclease/phosphatase"/>
    <property type="match status" value="1"/>
</dbReference>
<dbReference type="InterPro" id="IPR036691">
    <property type="entry name" value="Endo/exonu/phosph_ase_sf"/>
</dbReference>